<feature type="modified residue" description="4-aspartylphosphate" evidence="7">
    <location>
        <position position="693"/>
    </location>
</feature>
<dbReference type="SUPFAM" id="SSF55781">
    <property type="entry name" value="GAF domain-like"/>
    <property type="match status" value="1"/>
</dbReference>
<evidence type="ECO:0000256" key="8">
    <source>
        <dbReference type="SAM" id="Coils"/>
    </source>
</evidence>
<dbReference type="InterPro" id="IPR036890">
    <property type="entry name" value="HATPase_C_sf"/>
</dbReference>
<feature type="transmembrane region" description="Helical" evidence="10">
    <location>
        <begin position="9"/>
        <end position="28"/>
    </location>
</feature>
<dbReference type="EMBL" id="OX458333">
    <property type="protein sequence ID" value="CAI8856213.1"/>
    <property type="molecule type" value="Genomic_DNA"/>
</dbReference>
<dbReference type="Gene3D" id="3.40.50.2300">
    <property type="match status" value="3"/>
</dbReference>
<dbReference type="CDD" id="cd16922">
    <property type="entry name" value="HATPase_EvgS-ArcB-TorS-like"/>
    <property type="match status" value="1"/>
</dbReference>
<keyword evidence="8" id="KW-0175">Coiled coil</keyword>
<keyword evidence="10" id="KW-0812">Transmembrane</keyword>
<dbReference type="InterPro" id="IPR005467">
    <property type="entry name" value="His_kinase_dom"/>
</dbReference>
<keyword evidence="10" id="KW-1133">Transmembrane helix</keyword>
<dbReference type="CDD" id="cd00156">
    <property type="entry name" value="REC"/>
    <property type="match status" value="1"/>
</dbReference>
<dbReference type="SMART" id="SM00065">
    <property type="entry name" value="GAF"/>
    <property type="match status" value="1"/>
</dbReference>
<organism evidence="13 14">
    <name type="scientific">Methylocaldum szegediense</name>
    <dbReference type="NCBI Taxonomy" id="73780"/>
    <lineage>
        <taxon>Bacteria</taxon>
        <taxon>Pseudomonadati</taxon>
        <taxon>Pseudomonadota</taxon>
        <taxon>Gammaproteobacteria</taxon>
        <taxon>Methylococcales</taxon>
        <taxon>Methylococcaceae</taxon>
        <taxon>Methylocaldum</taxon>
    </lineage>
</organism>
<dbReference type="RefSeq" id="WP_317963224.1">
    <property type="nucleotide sequence ID" value="NZ_OX458333.1"/>
</dbReference>
<feature type="transmembrane region" description="Helical" evidence="10">
    <location>
        <begin position="34"/>
        <end position="51"/>
    </location>
</feature>
<dbReference type="Gene3D" id="3.30.450.40">
    <property type="match status" value="1"/>
</dbReference>
<feature type="coiled-coil region" evidence="8">
    <location>
        <begin position="275"/>
        <end position="358"/>
    </location>
</feature>
<accession>A0ABN8X8U2</accession>
<dbReference type="InterPro" id="IPR011006">
    <property type="entry name" value="CheY-like_superfamily"/>
</dbReference>
<dbReference type="GO" id="GO:0004673">
    <property type="term" value="F:protein histidine kinase activity"/>
    <property type="evidence" value="ECO:0007669"/>
    <property type="project" value="UniProtKB-EC"/>
</dbReference>
<dbReference type="PANTHER" id="PTHR45339">
    <property type="entry name" value="HYBRID SIGNAL TRANSDUCTION HISTIDINE KINASE J"/>
    <property type="match status" value="1"/>
</dbReference>
<evidence type="ECO:0000256" key="6">
    <source>
        <dbReference type="ARBA" id="ARBA00023012"/>
    </source>
</evidence>
<dbReference type="InterPro" id="IPR001789">
    <property type="entry name" value="Sig_transdc_resp-reg_receiver"/>
</dbReference>
<dbReference type="InterPro" id="IPR004358">
    <property type="entry name" value="Sig_transdc_His_kin-like_C"/>
</dbReference>
<dbReference type="CDD" id="cd17546">
    <property type="entry name" value="REC_hyHK_CKI1_RcsC-like"/>
    <property type="match status" value="1"/>
</dbReference>
<keyword evidence="4 13" id="KW-0808">Transferase</keyword>
<dbReference type="SUPFAM" id="SSF47384">
    <property type="entry name" value="Homodimeric domain of signal transducing histidine kinase"/>
    <property type="match status" value="1"/>
</dbReference>
<dbReference type="Gene3D" id="1.10.287.130">
    <property type="match status" value="1"/>
</dbReference>
<feature type="domain" description="Response regulatory" evidence="12">
    <location>
        <begin position="912"/>
        <end position="1034"/>
    </location>
</feature>
<dbReference type="CDD" id="cd00082">
    <property type="entry name" value="HisKA"/>
    <property type="match status" value="1"/>
</dbReference>
<gene>
    <name evidence="13" type="ORF">MSZNOR_2607</name>
</gene>
<sequence length="1036" mass="114617">MTRFEKQQSLLVNTAIVISLAIAFVGDILTPQGVAVWALYFIPVALTLFVWRQRIPILVALAATILMLVGRLLAEPSNEPLLTISGLNKVLGVLSIWAVTVVARQSVGVKLQLKEDDWIRSGQRDLSLRMQGEQSFEVLCDKILRFFCEYLDVPVGVLYAAERDGGELVRMASYAVGPDSACPDRIAPGEGLVGQAVKERRVLRFDNLPDGYLRMSLALGEAAPRHLVVMPAVIDGKVKAVIELGFLSPVGVADTDLLSTMAEPVASAIRSSLYRTRLEDLLRKTQRQADELQRQKEELRAANEELKRQGKALSESEVRLEAQNEELTEINVRLEEQRDELSRAQEELMRRSEELVRANRYKSEFLANMSHELRTPLNSALILAKLLADNKDGNLTPEQAKYASIIYSSGNDLLELINDILDLSRIEAGRLEMRPEPVELGPLVETLRRSFQPIASQKNLAFKARIEPGTTGTITSDPLRLQQILRNLLSNACKFTERGEVSLRVVQAGADRISFAVRDTGIGIPPEHQDAIFEAFRQADGSTQRKHGGTGLGLTISKELAHRLGGEILVESAPRKGSTFTLVLPVEFARPAGEEPPREAEVVFLPGARSAAEKPAPGPEKPARESAGGAVQDDRESLAPGDRSILVIEDDQAFAGILRDLAREMRFRCLVATTAGAGLALAEQFLPSAIILDIHLPDHSGLCVLEHLKGHAATRHIPVHVISISDYTQQALEMGAVGYALKPVMREQLVSAFRKLEQKLEQNVRRVLVVEDVAAQRESIERLLRTEGVEVVSVGAGSEALKQLKEATFDCVVLDLSLPDISGYDLLDKMASGEAFSFPPVIVYTGRTLTREEERRLRRYASTIIVKGARSPERLLDEVTLFLHQVEARLPREHQDILRELRSREGALEGRTILVVEDDVRNIFAISSVLEPKGAKVRVARNGKEALEVLERSKQEPGAQVDLVLMDIMMPEMDGLTATREIRKHPEWKELPIIAITAKAMPDDRAICIQAGANDYIAKPIDIDRLVSLIKVWMPK</sequence>
<dbReference type="Gene3D" id="3.30.565.10">
    <property type="entry name" value="Histidine kinase-like ATPase, C-terminal domain"/>
    <property type="match status" value="1"/>
</dbReference>
<feature type="region of interest" description="Disordered" evidence="9">
    <location>
        <begin position="609"/>
        <end position="638"/>
    </location>
</feature>
<evidence type="ECO:0000259" key="12">
    <source>
        <dbReference type="PROSITE" id="PS50110"/>
    </source>
</evidence>
<feature type="domain" description="Response regulatory" evidence="12">
    <location>
        <begin position="644"/>
        <end position="757"/>
    </location>
</feature>
<dbReference type="Pfam" id="PF13185">
    <property type="entry name" value="GAF_2"/>
    <property type="match status" value="1"/>
</dbReference>
<dbReference type="SUPFAM" id="SSF55874">
    <property type="entry name" value="ATPase domain of HSP90 chaperone/DNA topoisomerase II/histidine kinase"/>
    <property type="match status" value="1"/>
</dbReference>
<dbReference type="Proteomes" id="UP001162030">
    <property type="component" value="Chromosome"/>
</dbReference>
<dbReference type="Pfam" id="PF00512">
    <property type="entry name" value="HisKA"/>
    <property type="match status" value="1"/>
</dbReference>
<feature type="transmembrane region" description="Helical" evidence="10">
    <location>
        <begin position="58"/>
        <end position="74"/>
    </location>
</feature>
<feature type="modified residue" description="4-aspartylphosphate" evidence="7">
    <location>
        <position position="967"/>
    </location>
</feature>
<evidence type="ECO:0000256" key="3">
    <source>
        <dbReference type="ARBA" id="ARBA00022553"/>
    </source>
</evidence>
<feature type="domain" description="Response regulatory" evidence="12">
    <location>
        <begin position="766"/>
        <end position="882"/>
    </location>
</feature>
<keyword evidence="10" id="KW-0472">Membrane</keyword>
<evidence type="ECO:0000256" key="10">
    <source>
        <dbReference type="SAM" id="Phobius"/>
    </source>
</evidence>
<dbReference type="SMART" id="SM00388">
    <property type="entry name" value="HisKA"/>
    <property type="match status" value="1"/>
</dbReference>
<evidence type="ECO:0000256" key="5">
    <source>
        <dbReference type="ARBA" id="ARBA00022777"/>
    </source>
</evidence>
<feature type="modified residue" description="4-aspartylphosphate" evidence="7">
    <location>
        <position position="815"/>
    </location>
</feature>
<evidence type="ECO:0000313" key="14">
    <source>
        <dbReference type="Proteomes" id="UP001162030"/>
    </source>
</evidence>
<dbReference type="PROSITE" id="PS50109">
    <property type="entry name" value="HIS_KIN"/>
    <property type="match status" value="1"/>
</dbReference>
<keyword evidence="5 13" id="KW-0418">Kinase</keyword>
<dbReference type="Pfam" id="PF02518">
    <property type="entry name" value="HATPase_c"/>
    <property type="match status" value="1"/>
</dbReference>
<dbReference type="PROSITE" id="PS50110">
    <property type="entry name" value="RESPONSE_REGULATORY"/>
    <property type="match status" value="3"/>
</dbReference>
<dbReference type="InterPro" id="IPR029016">
    <property type="entry name" value="GAF-like_dom_sf"/>
</dbReference>
<name>A0ABN8X8U2_9GAMM</name>
<evidence type="ECO:0000313" key="13">
    <source>
        <dbReference type="EMBL" id="CAI8856213.1"/>
    </source>
</evidence>
<evidence type="ECO:0000256" key="4">
    <source>
        <dbReference type="ARBA" id="ARBA00022679"/>
    </source>
</evidence>
<keyword evidence="3 7" id="KW-0597">Phosphoprotein</keyword>
<evidence type="ECO:0000256" key="2">
    <source>
        <dbReference type="ARBA" id="ARBA00012438"/>
    </source>
</evidence>
<keyword evidence="6" id="KW-0902">Two-component regulatory system</keyword>
<dbReference type="InterPro" id="IPR003661">
    <property type="entry name" value="HisK_dim/P_dom"/>
</dbReference>
<dbReference type="EC" id="2.7.13.3" evidence="2"/>
<evidence type="ECO:0000256" key="9">
    <source>
        <dbReference type="SAM" id="MobiDB-lite"/>
    </source>
</evidence>
<dbReference type="Pfam" id="PF00072">
    <property type="entry name" value="Response_reg"/>
    <property type="match status" value="3"/>
</dbReference>
<dbReference type="InterPro" id="IPR003018">
    <property type="entry name" value="GAF"/>
</dbReference>
<evidence type="ECO:0000259" key="11">
    <source>
        <dbReference type="PROSITE" id="PS50109"/>
    </source>
</evidence>
<evidence type="ECO:0000256" key="7">
    <source>
        <dbReference type="PROSITE-ProRule" id="PRU00169"/>
    </source>
</evidence>
<comment type="catalytic activity">
    <reaction evidence="1">
        <text>ATP + protein L-histidine = ADP + protein N-phospho-L-histidine.</text>
        <dbReference type="EC" id="2.7.13.3"/>
    </reaction>
</comment>
<protein>
    <recommendedName>
        <fullName evidence="2">histidine kinase</fullName>
        <ecNumber evidence="2">2.7.13.3</ecNumber>
    </recommendedName>
</protein>
<dbReference type="PRINTS" id="PR00344">
    <property type="entry name" value="BCTRLSENSOR"/>
</dbReference>
<dbReference type="PANTHER" id="PTHR45339:SF1">
    <property type="entry name" value="HYBRID SIGNAL TRANSDUCTION HISTIDINE KINASE J"/>
    <property type="match status" value="1"/>
</dbReference>
<dbReference type="SUPFAM" id="SSF52172">
    <property type="entry name" value="CheY-like"/>
    <property type="match status" value="3"/>
</dbReference>
<dbReference type="InterPro" id="IPR036097">
    <property type="entry name" value="HisK_dim/P_sf"/>
</dbReference>
<reference evidence="13 14" key="1">
    <citation type="submission" date="2023-03" db="EMBL/GenBank/DDBJ databases">
        <authorList>
            <person name="Pearce D."/>
        </authorList>
    </citation>
    <scope>NUCLEOTIDE SEQUENCE [LARGE SCALE GENOMIC DNA]</scope>
    <source>
        <strain evidence="13">Msz</strain>
    </source>
</reference>
<feature type="domain" description="Histidine kinase" evidence="11">
    <location>
        <begin position="368"/>
        <end position="588"/>
    </location>
</feature>
<dbReference type="InterPro" id="IPR003594">
    <property type="entry name" value="HATPase_dom"/>
</dbReference>
<keyword evidence="14" id="KW-1185">Reference proteome</keyword>
<evidence type="ECO:0000256" key="1">
    <source>
        <dbReference type="ARBA" id="ARBA00000085"/>
    </source>
</evidence>
<proteinExistence type="predicted"/>
<dbReference type="SMART" id="SM00387">
    <property type="entry name" value="HATPase_c"/>
    <property type="match status" value="1"/>
</dbReference>
<dbReference type="SMART" id="SM00448">
    <property type="entry name" value="REC"/>
    <property type="match status" value="3"/>
</dbReference>